<dbReference type="Proteomes" id="UP000010366">
    <property type="component" value="Chromosome"/>
</dbReference>
<dbReference type="HOGENOM" id="CLU_110355_7_1_3"/>
<organism evidence="3 4">
    <name type="scientific">Chamaesiphon minutus (strain ATCC 27169 / PCC 6605)</name>
    <dbReference type="NCBI Taxonomy" id="1173020"/>
    <lineage>
        <taxon>Bacteria</taxon>
        <taxon>Bacillati</taxon>
        <taxon>Cyanobacteriota</taxon>
        <taxon>Cyanophyceae</taxon>
        <taxon>Gomontiellales</taxon>
        <taxon>Chamaesiphonaceae</taxon>
        <taxon>Chamaesiphon</taxon>
    </lineage>
</organism>
<feature type="domain" description="YCII-related" evidence="2">
    <location>
        <begin position="21"/>
        <end position="83"/>
    </location>
</feature>
<dbReference type="PATRIC" id="fig|1173020.3.peg.381"/>
<proteinExistence type="inferred from homology"/>
<evidence type="ECO:0000256" key="1">
    <source>
        <dbReference type="ARBA" id="ARBA00007689"/>
    </source>
</evidence>
<dbReference type="RefSeq" id="WP_015157818.1">
    <property type="nucleotide sequence ID" value="NC_019697.1"/>
</dbReference>
<dbReference type="KEGG" id="cmp:Cha6605_0323"/>
<evidence type="ECO:0000259" key="2">
    <source>
        <dbReference type="Pfam" id="PF03795"/>
    </source>
</evidence>
<dbReference type="InterPro" id="IPR011008">
    <property type="entry name" value="Dimeric_a/b-barrel"/>
</dbReference>
<evidence type="ECO:0000313" key="4">
    <source>
        <dbReference type="Proteomes" id="UP000010366"/>
    </source>
</evidence>
<dbReference type="EMBL" id="CP003600">
    <property type="protein sequence ID" value="AFY91623.1"/>
    <property type="molecule type" value="Genomic_DNA"/>
</dbReference>
<gene>
    <name evidence="3" type="ORF">Cha6605_0323</name>
</gene>
<accession>K9UAG6</accession>
<dbReference type="PANTHER" id="PTHR37828:SF1">
    <property type="entry name" value="YCII-RELATED DOMAIN-CONTAINING PROTEIN"/>
    <property type="match status" value="1"/>
</dbReference>
<dbReference type="AlphaFoldDB" id="K9UAG6"/>
<reference evidence="3 4" key="1">
    <citation type="submission" date="2012-05" db="EMBL/GenBank/DDBJ databases">
        <title>Finished chromosome of genome of Chamaesiphon sp. PCC 6605.</title>
        <authorList>
            <consortium name="US DOE Joint Genome Institute"/>
            <person name="Gugger M."/>
            <person name="Coursin T."/>
            <person name="Rippka R."/>
            <person name="Tandeau De Marsac N."/>
            <person name="Huntemann M."/>
            <person name="Wei C.-L."/>
            <person name="Han J."/>
            <person name="Detter J.C."/>
            <person name="Han C."/>
            <person name="Tapia R."/>
            <person name="Chen A."/>
            <person name="Kyrpides N."/>
            <person name="Mavromatis K."/>
            <person name="Markowitz V."/>
            <person name="Szeto E."/>
            <person name="Ivanova N."/>
            <person name="Pagani I."/>
            <person name="Pati A."/>
            <person name="Goodwin L."/>
            <person name="Nordberg H.P."/>
            <person name="Cantor M.N."/>
            <person name="Hua S.X."/>
            <person name="Woyke T."/>
            <person name="Kerfeld C.A."/>
        </authorList>
    </citation>
    <scope>NUCLEOTIDE SEQUENCE [LARGE SCALE GENOMIC DNA]</scope>
    <source>
        <strain evidence="4">ATCC 27169 / PCC 6605</strain>
    </source>
</reference>
<sequence length="90" mass="10244">MPWFVKIETGVVPKPEFDRYVPAHKAYVQGLIDRGHQAKTGYWGERGGGMMLFQADSLVEAKKIVAADPLVQNHCVTYELHEWRIVMGED</sequence>
<name>K9UAG6_CHAP6</name>
<keyword evidence="4" id="KW-1185">Reference proteome</keyword>
<dbReference type="InterPro" id="IPR005545">
    <property type="entry name" value="YCII"/>
</dbReference>
<dbReference type="Gene3D" id="3.30.70.1060">
    <property type="entry name" value="Dimeric alpha+beta barrel"/>
    <property type="match status" value="1"/>
</dbReference>
<comment type="similarity">
    <text evidence="1">Belongs to the YciI family.</text>
</comment>
<dbReference type="eggNOG" id="COG2350">
    <property type="taxonomic scope" value="Bacteria"/>
</dbReference>
<evidence type="ECO:0000313" key="3">
    <source>
        <dbReference type="EMBL" id="AFY91623.1"/>
    </source>
</evidence>
<protein>
    <submittedName>
        <fullName evidence="3">YCII-related domain-containing protein</fullName>
    </submittedName>
</protein>
<dbReference type="OrthoDB" id="531275at2"/>
<dbReference type="SUPFAM" id="SSF54909">
    <property type="entry name" value="Dimeric alpha+beta barrel"/>
    <property type="match status" value="1"/>
</dbReference>
<dbReference type="STRING" id="1173020.Cha6605_0323"/>
<dbReference type="Pfam" id="PF03795">
    <property type="entry name" value="YCII"/>
    <property type="match status" value="1"/>
</dbReference>
<dbReference type="PANTHER" id="PTHR37828">
    <property type="entry name" value="GSR2449 PROTEIN"/>
    <property type="match status" value="1"/>
</dbReference>